<evidence type="ECO:0000313" key="2">
    <source>
        <dbReference type="EMBL" id="CAD9434412.1"/>
    </source>
</evidence>
<dbReference type="Pfam" id="PF08613">
    <property type="entry name" value="Cyclin"/>
    <property type="match status" value="1"/>
</dbReference>
<proteinExistence type="predicted"/>
<dbReference type="AlphaFoldDB" id="A0A7S2CT32"/>
<dbReference type="CDD" id="cd20540">
    <property type="entry name" value="CYCLIN_CCNY_like"/>
    <property type="match status" value="1"/>
</dbReference>
<dbReference type="GO" id="GO:0019901">
    <property type="term" value="F:protein kinase binding"/>
    <property type="evidence" value="ECO:0007669"/>
    <property type="project" value="InterPro"/>
</dbReference>
<accession>A0A7S2CT32</accession>
<gene>
    <name evidence="2" type="ORF">DSPE1174_LOCUS16877</name>
</gene>
<dbReference type="InterPro" id="IPR013922">
    <property type="entry name" value="Cyclin_PHO80-like"/>
</dbReference>
<dbReference type="InterPro" id="IPR036915">
    <property type="entry name" value="Cyclin-like_sf"/>
</dbReference>
<evidence type="ECO:0000256" key="1">
    <source>
        <dbReference type="SAM" id="MobiDB-lite"/>
    </source>
</evidence>
<evidence type="ECO:0008006" key="3">
    <source>
        <dbReference type="Google" id="ProtNLM"/>
    </source>
</evidence>
<dbReference type="EMBL" id="HBGS01032829">
    <property type="protein sequence ID" value="CAD9434412.1"/>
    <property type="molecule type" value="Transcribed_RNA"/>
</dbReference>
<dbReference type="Gene3D" id="1.10.472.10">
    <property type="entry name" value="Cyclin-like"/>
    <property type="match status" value="1"/>
</dbReference>
<feature type="region of interest" description="Disordered" evidence="1">
    <location>
        <begin position="82"/>
        <end position="143"/>
    </location>
</feature>
<organism evidence="2">
    <name type="scientific">Octactis speculum</name>
    <dbReference type="NCBI Taxonomy" id="3111310"/>
    <lineage>
        <taxon>Eukaryota</taxon>
        <taxon>Sar</taxon>
        <taxon>Stramenopiles</taxon>
        <taxon>Ochrophyta</taxon>
        <taxon>Dictyochophyceae</taxon>
        <taxon>Dictyochales</taxon>
        <taxon>Dictyochaceae</taxon>
        <taxon>Octactis</taxon>
    </lineage>
</organism>
<reference evidence="2" key="1">
    <citation type="submission" date="2021-01" db="EMBL/GenBank/DDBJ databases">
        <authorList>
            <person name="Corre E."/>
            <person name="Pelletier E."/>
            <person name="Niang G."/>
            <person name="Scheremetjew M."/>
            <person name="Finn R."/>
            <person name="Kale V."/>
            <person name="Holt S."/>
            <person name="Cochrane G."/>
            <person name="Meng A."/>
            <person name="Brown T."/>
            <person name="Cohen L."/>
        </authorList>
    </citation>
    <scope>NUCLEOTIDE SEQUENCE</scope>
    <source>
        <strain evidence="2">CCMP1381</strain>
    </source>
</reference>
<protein>
    <recommendedName>
        <fullName evidence="3">Cyclin N-terminal domain-containing protein</fullName>
    </recommendedName>
</protein>
<dbReference type="SUPFAM" id="SSF47954">
    <property type="entry name" value="Cyclin-like"/>
    <property type="match status" value="1"/>
</dbReference>
<sequence length="427" mass="48577">MNFFREMEANVRKNISNGMVCSSDINHTHTSPSASAEEPSIANLEESIASLEITRPKLDLSKDQPRIVRTISSIDDMYIERTKRQSSSERLIASSDSSSFDDQMLAEQHHHPISKPPEIPKEQTEDESTEPDEPQFQRLQRRNSTSTIFVDSTMMVPDIDASIKIVCSIIRAHIDEYGSRKPVPIPDSSTRRIAETFIDKGACTVPSAEEINAYFKNIYTNAQMEMECIIMTLIYVERVSKVSKGYLVIRPENWKSLLLACMVMASKVWDDLSMWNADFSQVCHKVNLARINELELALLDFFKYEVTVMASEYAKYYFHLRSSCSRLGLQNVKDKLKPLDLQHAKKLQALSEEYEEVSQMKAAMFRRTQSLPNQYELDSSVSLMGLVGGSELEPIHEPTHGVQASLEQVVHMEQVDAGRCTPHRPHH</sequence>
<dbReference type="PANTHER" id="PTHR14248">
    <property type="entry name" value="CYCLIN Y, ISOFORM A"/>
    <property type="match status" value="1"/>
</dbReference>
<name>A0A7S2CT32_9STRA</name>
<feature type="compositionally biased region" description="Acidic residues" evidence="1">
    <location>
        <begin position="124"/>
        <end position="133"/>
    </location>
</feature>